<feature type="domain" description="DEP" evidence="7">
    <location>
        <begin position="789"/>
        <end position="863"/>
    </location>
</feature>
<dbReference type="PANTHER" id="PTHR22829">
    <property type="entry name" value="DEP DOMAIN PROTEIN"/>
    <property type="match status" value="1"/>
</dbReference>
<feature type="transmembrane region" description="Helical" evidence="6">
    <location>
        <begin position="201"/>
        <end position="223"/>
    </location>
</feature>
<feature type="transmembrane region" description="Helical" evidence="6">
    <location>
        <begin position="235"/>
        <end position="253"/>
    </location>
</feature>
<feature type="region of interest" description="Disordered" evidence="5">
    <location>
        <begin position="864"/>
        <end position="898"/>
    </location>
</feature>
<dbReference type="OMA" id="RISMCRR"/>
<feature type="transmembrane region" description="Helical" evidence="6">
    <location>
        <begin position="35"/>
        <end position="53"/>
    </location>
</feature>
<dbReference type="RefSeq" id="XP_030846237.1">
    <property type="nucleotide sequence ID" value="XM_030990377.1"/>
</dbReference>
<dbReference type="GO" id="GO:0055085">
    <property type="term" value="P:transmembrane transport"/>
    <property type="evidence" value="ECO:0007669"/>
    <property type="project" value="InterPro"/>
</dbReference>
<accession>A0A7M7P6Q2</accession>
<dbReference type="InParanoid" id="A0A7M7P6Q2"/>
<feature type="transmembrane region" description="Helical" evidence="6">
    <location>
        <begin position="338"/>
        <end position="362"/>
    </location>
</feature>
<dbReference type="GO" id="GO:0016020">
    <property type="term" value="C:membrane"/>
    <property type="evidence" value="ECO:0007669"/>
    <property type="project" value="UniProtKB-SubCell"/>
</dbReference>
<evidence type="ECO:0000259" key="7">
    <source>
        <dbReference type="PROSITE" id="PS50186"/>
    </source>
</evidence>
<feature type="region of interest" description="Disordered" evidence="5">
    <location>
        <begin position="550"/>
        <end position="608"/>
    </location>
</feature>
<dbReference type="SMART" id="SM00049">
    <property type="entry name" value="DEP"/>
    <property type="match status" value="1"/>
</dbReference>
<keyword evidence="2 6" id="KW-0812">Transmembrane</keyword>
<dbReference type="PROSITE" id="PS50186">
    <property type="entry name" value="DEP"/>
    <property type="match status" value="1"/>
</dbReference>
<feature type="transmembrane region" description="Helical" evidence="6">
    <location>
        <begin position="265"/>
        <end position="285"/>
    </location>
</feature>
<feature type="transmembrane region" description="Helical" evidence="6">
    <location>
        <begin position="717"/>
        <end position="742"/>
    </location>
</feature>
<sequence length="898" mass="99884">MAEIPTTTFVYQDDANTSTGTPATPNGTVLAFQNLIPALVQCFTIILFGYIAGRTRIVCPSQAKGLGHYVSYFALPAMLFKSMVELDFSEVNWLFFSSVLIAKAIVFTAVYIGTLVLGGSKPLGKAGLYSMFATQSNDFALGYPIVQALYSTSNPEMMQYIYIFAPINLLFLNPWGFLSLEVQKMSRANERRSKALVVWSVFKGLVTNPIFTTVFIGIIFNFALSQRLPTILDDILTSLANSFGATALFLLGVSMVGKVKQQSGLALVTPALLIASKLLVLPLLTNQLVYALNPGGSNQTLTDSYASFGFLYGSLPTAPTVFLYATHYQQSIDMIAPTMVYCTFVSAPFMFITATMVMIPMATEGQYHNALSEGAFDVSCLGLASAIWVFIIFLLRRKTSHFPHQFTANLIVAQALAAFGVILCHTVIFNTYWGKLVHFIIMLTGVFGARCWTAMVALSLFLLRYRSTCFVIKHRFWFYFYGWGIPVMTVGVLVTVIPLDDAEVDVLYEIEKPQLVASIIILMLNLVVSLVSLIGLHRCDRFRRQGYQPILGNDSEEDENESRTTVSLSKSKQNVDKEGATSDDSPTPPGNDSPSSSSSSSSSSSCTLGDIEDLPSLNAAISRQMCGRNFGCSRVQSSECRRLLLRRSMRDMSRQEEEDAVMLNEAERHQLGRHILLLYFLVLSMLVAVSLCFWKLIGSSQSGIFLELSFLDCILNYGQGFMVLAIFGFDTENVIMPVVRLMTRCSKPFKKRVRRCIYGTEKVHLPRRDSLSPEVMQTCEQFKTHHLARCRDVIVTDRKYHLRTYKKVFRGLDLVDWLLEVGLAVGRSEATNYATRLLIGRILEHTHQEHHFHDNGLFFRFVEDEEEGGGGSGGGEENGNDNTSDLMEDSSSPRAVMS</sequence>
<dbReference type="InterPro" id="IPR036388">
    <property type="entry name" value="WH-like_DNA-bd_sf"/>
</dbReference>
<feature type="transmembrane region" description="Helical" evidence="6">
    <location>
        <begin position="305"/>
        <end position="326"/>
    </location>
</feature>
<evidence type="ECO:0000313" key="9">
    <source>
        <dbReference type="Proteomes" id="UP000007110"/>
    </source>
</evidence>
<comment type="subcellular location">
    <subcellularLocation>
        <location evidence="1">Membrane</location>
        <topology evidence="1">Multi-pass membrane protein</topology>
    </subcellularLocation>
</comment>
<dbReference type="InterPro" id="IPR004776">
    <property type="entry name" value="Mem_transp_PIN-like"/>
</dbReference>
<dbReference type="GeneID" id="115917980"/>
<dbReference type="Pfam" id="PF00610">
    <property type="entry name" value="DEP"/>
    <property type="match status" value="1"/>
</dbReference>
<evidence type="ECO:0000313" key="8">
    <source>
        <dbReference type="EnsemblMetazoa" id="XP_030846237"/>
    </source>
</evidence>
<feature type="transmembrane region" description="Helical" evidence="6">
    <location>
        <begin position="374"/>
        <end position="395"/>
    </location>
</feature>
<dbReference type="InterPro" id="IPR037368">
    <property type="entry name" value="GPR155_DEP"/>
</dbReference>
<evidence type="ECO:0000256" key="5">
    <source>
        <dbReference type="SAM" id="MobiDB-lite"/>
    </source>
</evidence>
<keyword evidence="4 6" id="KW-0472">Membrane</keyword>
<evidence type="ECO:0000256" key="2">
    <source>
        <dbReference type="ARBA" id="ARBA00022692"/>
    </source>
</evidence>
<proteinExistence type="predicted"/>
<dbReference type="Gene3D" id="1.10.10.10">
    <property type="entry name" value="Winged helix-like DNA-binding domain superfamily/Winged helix DNA-binding domain"/>
    <property type="match status" value="1"/>
</dbReference>
<feature type="compositionally biased region" description="Low complexity" evidence="5">
    <location>
        <begin position="592"/>
        <end position="605"/>
    </location>
</feature>
<dbReference type="InterPro" id="IPR036390">
    <property type="entry name" value="WH_DNA-bd_sf"/>
</dbReference>
<dbReference type="InterPro" id="IPR051832">
    <property type="entry name" value="mTOR-Rac_regulators"/>
</dbReference>
<dbReference type="EnsemblMetazoa" id="XM_030990377">
    <property type="protein sequence ID" value="XP_030846237"/>
    <property type="gene ID" value="LOC115917980"/>
</dbReference>
<feature type="compositionally biased region" description="Polar residues" evidence="5">
    <location>
        <begin position="563"/>
        <end position="572"/>
    </location>
</feature>
<feature type="transmembrane region" description="Helical" evidence="6">
    <location>
        <begin position="476"/>
        <end position="497"/>
    </location>
</feature>
<dbReference type="GO" id="GO:0030514">
    <property type="term" value="P:negative regulation of BMP signaling pathway"/>
    <property type="evidence" value="ECO:0000318"/>
    <property type="project" value="GO_Central"/>
</dbReference>
<protein>
    <recommendedName>
        <fullName evidence="7">DEP domain-containing protein</fullName>
    </recommendedName>
</protein>
<reference evidence="9" key="1">
    <citation type="submission" date="2015-02" db="EMBL/GenBank/DDBJ databases">
        <title>Genome sequencing for Strongylocentrotus purpuratus.</title>
        <authorList>
            <person name="Murali S."/>
            <person name="Liu Y."/>
            <person name="Vee V."/>
            <person name="English A."/>
            <person name="Wang M."/>
            <person name="Skinner E."/>
            <person name="Han Y."/>
            <person name="Muzny D.M."/>
            <person name="Worley K.C."/>
            <person name="Gibbs R.A."/>
        </authorList>
    </citation>
    <scope>NUCLEOTIDE SEQUENCE</scope>
</reference>
<evidence type="ECO:0000256" key="4">
    <source>
        <dbReference type="ARBA" id="ARBA00023136"/>
    </source>
</evidence>
<dbReference type="CDD" id="cd04443">
    <property type="entry name" value="DEP_GPR155"/>
    <property type="match status" value="1"/>
</dbReference>
<dbReference type="FunCoup" id="A0A7M7P6Q2">
    <property type="interactions" value="44"/>
</dbReference>
<feature type="compositionally biased region" description="Polar residues" evidence="5">
    <location>
        <begin position="883"/>
        <end position="898"/>
    </location>
</feature>
<dbReference type="SUPFAM" id="SSF46785">
    <property type="entry name" value="Winged helix' DNA-binding domain"/>
    <property type="match status" value="1"/>
</dbReference>
<feature type="transmembrane region" description="Helical" evidence="6">
    <location>
        <begin position="439"/>
        <end position="464"/>
    </location>
</feature>
<dbReference type="Gene3D" id="1.20.1070.10">
    <property type="entry name" value="Rhodopsin 7-helix transmembrane proteins"/>
    <property type="match status" value="1"/>
</dbReference>
<dbReference type="PANTHER" id="PTHR22829:SF5">
    <property type="entry name" value="INTEGRAL MEMBRANE PROTEIN GPR155"/>
    <property type="match status" value="1"/>
</dbReference>
<feature type="transmembrane region" description="Helical" evidence="6">
    <location>
        <begin position="517"/>
        <end position="536"/>
    </location>
</feature>
<evidence type="ECO:0000256" key="6">
    <source>
        <dbReference type="SAM" id="Phobius"/>
    </source>
</evidence>
<dbReference type="InterPro" id="IPR000591">
    <property type="entry name" value="DEP_dom"/>
</dbReference>
<evidence type="ECO:0000256" key="3">
    <source>
        <dbReference type="ARBA" id="ARBA00022989"/>
    </source>
</evidence>
<keyword evidence="3 6" id="KW-1133">Transmembrane helix</keyword>
<feature type="transmembrane region" description="Helical" evidence="6">
    <location>
        <begin position="676"/>
        <end position="697"/>
    </location>
</feature>
<dbReference type="AlphaFoldDB" id="A0A7M7P6Q2"/>
<feature type="transmembrane region" description="Helical" evidence="6">
    <location>
        <begin position="407"/>
        <end position="433"/>
    </location>
</feature>
<dbReference type="Proteomes" id="UP000007110">
    <property type="component" value="Unassembled WGS sequence"/>
</dbReference>
<feature type="transmembrane region" description="Helical" evidence="6">
    <location>
        <begin position="158"/>
        <end position="180"/>
    </location>
</feature>
<dbReference type="KEGG" id="spu:115917980"/>
<dbReference type="GO" id="GO:0035556">
    <property type="term" value="P:intracellular signal transduction"/>
    <property type="evidence" value="ECO:0007669"/>
    <property type="project" value="InterPro"/>
</dbReference>
<keyword evidence="9" id="KW-1185">Reference proteome</keyword>
<organism evidence="8 9">
    <name type="scientific">Strongylocentrotus purpuratus</name>
    <name type="common">Purple sea urchin</name>
    <dbReference type="NCBI Taxonomy" id="7668"/>
    <lineage>
        <taxon>Eukaryota</taxon>
        <taxon>Metazoa</taxon>
        <taxon>Echinodermata</taxon>
        <taxon>Eleutherozoa</taxon>
        <taxon>Echinozoa</taxon>
        <taxon>Echinoidea</taxon>
        <taxon>Euechinoidea</taxon>
        <taxon>Echinacea</taxon>
        <taxon>Camarodonta</taxon>
        <taxon>Echinidea</taxon>
        <taxon>Strongylocentrotidae</taxon>
        <taxon>Strongylocentrotus</taxon>
    </lineage>
</organism>
<dbReference type="Pfam" id="PF03547">
    <property type="entry name" value="Mem_trans"/>
    <property type="match status" value="1"/>
</dbReference>
<dbReference type="OrthoDB" id="2133778at2759"/>
<name>A0A7M7P6Q2_STRPU</name>
<reference evidence="8" key="2">
    <citation type="submission" date="2021-01" db="UniProtKB">
        <authorList>
            <consortium name="EnsemblMetazoa"/>
        </authorList>
    </citation>
    <scope>IDENTIFICATION</scope>
</reference>
<evidence type="ECO:0000256" key="1">
    <source>
        <dbReference type="ARBA" id="ARBA00004141"/>
    </source>
</evidence>
<feature type="transmembrane region" description="Helical" evidence="6">
    <location>
        <begin position="95"/>
        <end position="119"/>
    </location>
</feature>